<dbReference type="InterPro" id="IPR015424">
    <property type="entry name" value="PyrdxlP-dep_Trfase"/>
</dbReference>
<evidence type="ECO:0000256" key="1">
    <source>
        <dbReference type="ARBA" id="ARBA00001933"/>
    </source>
</evidence>
<evidence type="ECO:0000256" key="6">
    <source>
        <dbReference type="ARBA" id="ARBA00022898"/>
    </source>
</evidence>
<comment type="similarity">
    <text evidence="8">Belongs to the class-II pyridoxal-phosphate-dependent aminotransferase family.</text>
</comment>
<dbReference type="EC" id="2.6.1.9" evidence="3"/>
<dbReference type="InterPro" id="IPR023214">
    <property type="entry name" value="HAD_sf"/>
</dbReference>
<dbReference type="InterPro" id="IPR036412">
    <property type="entry name" value="HAD-like_sf"/>
</dbReference>
<keyword evidence="4" id="KW-0032">Aminotransferase</keyword>
<dbReference type="InterPro" id="IPR015421">
    <property type="entry name" value="PyrdxlP-dep_Trfase_major"/>
</dbReference>
<keyword evidence="11" id="KW-1185">Reference proteome</keyword>
<sequence>MKPMYQNNLDLDAAGGSSVKPLKLDFNERSDSRPLWLAELGISTDCLWQYPDKSGLQQQAADFYQLDPEQVMLTNGGDESIELLFKLACLRQKKLILPLPAFSQYIVGKDNWGSDIDLIEPLEDMRIDLQSALAALASNSILILTSPNNPTGELIPYDDLVSACKKANAVGASVFLDEAYIEFAGDDSQSLGLISQFDNVVILRTLSKAFGLAGIRCGYLLGQQVMIRQFQQLAMPFNLPSPTIEIAKQAFTESAKLEVSNYAQVIAQNREQISELLISSGLDLVDSSANFVFVQGSSAKLRLIKAACQKRNITIKTQLSGLSAARDDIEAIRITIPFYIKSLLTALRLALQPELICFDMDGVLIDTRKSYDAAITSTVRRFTDTSIAQTDIERLRSQGGFNNDWVLTQALIRELGKDIDLESVTETFQDFYQGTEEKKGFKTLEKPLINNDLLKTLFITRSRTLKTAIVTGRPKDEAVEGSQFIGARNTLVISDNDVEQSKPNPEGVLKAKQFYGKELCWMLGDTPDDMAAANGAGAMAIGIGHDSLYQYGADLVLESVNQLEELL</sequence>
<dbReference type="PROSITE" id="PS00599">
    <property type="entry name" value="AA_TRANSFER_CLASS_2"/>
    <property type="match status" value="1"/>
</dbReference>
<dbReference type="InterPro" id="IPR006439">
    <property type="entry name" value="HAD-SF_hydro_IA"/>
</dbReference>
<dbReference type="Pfam" id="PF00155">
    <property type="entry name" value="Aminotran_1_2"/>
    <property type="match status" value="1"/>
</dbReference>
<gene>
    <name evidence="10" type="ORF">GCM10023151_20450</name>
</gene>
<comment type="cofactor">
    <cofactor evidence="1 8">
        <name>pyridoxal 5'-phosphate</name>
        <dbReference type="ChEBI" id="CHEBI:597326"/>
    </cofactor>
</comment>
<evidence type="ECO:0000259" key="9">
    <source>
        <dbReference type="Pfam" id="PF00155"/>
    </source>
</evidence>
<evidence type="ECO:0000313" key="11">
    <source>
        <dbReference type="Proteomes" id="UP001501011"/>
    </source>
</evidence>
<comment type="caution">
    <text evidence="10">The sequence shown here is derived from an EMBL/GenBank/DDBJ whole genome shotgun (WGS) entry which is preliminary data.</text>
</comment>
<keyword evidence="6 8" id="KW-0663">Pyridoxal phosphate</keyword>
<dbReference type="EMBL" id="BAABFV010000002">
    <property type="protein sequence ID" value="GAA4364329.1"/>
    <property type="molecule type" value="Genomic_DNA"/>
</dbReference>
<dbReference type="Gene3D" id="1.10.150.240">
    <property type="entry name" value="Putative phosphatase, domain 2"/>
    <property type="match status" value="1"/>
</dbReference>
<evidence type="ECO:0000256" key="8">
    <source>
        <dbReference type="RuleBase" id="RU003693"/>
    </source>
</evidence>
<dbReference type="SFLD" id="SFLDG01129">
    <property type="entry name" value="C1.5:_HAD__Beta-PGM__Phosphata"/>
    <property type="match status" value="1"/>
</dbReference>
<protein>
    <recommendedName>
        <fullName evidence="3">histidinol-phosphate transaminase</fullName>
        <ecNumber evidence="3">2.6.1.9</ecNumber>
    </recommendedName>
</protein>
<dbReference type="SFLD" id="SFLDS00003">
    <property type="entry name" value="Haloacid_Dehalogenase"/>
    <property type="match status" value="1"/>
</dbReference>
<reference evidence="11" key="1">
    <citation type="journal article" date="2019" name="Int. J. Syst. Evol. Microbiol.">
        <title>The Global Catalogue of Microorganisms (GCM) 10K type strain sequencing project: providing services to taxonomists for standard genome sequencing and annotation.</title>
        <authorList>
            <consortium name="The Broad Institute Genomics Platform"/>
            <consortium name="The Broad Institute Genome Sequencing Center for Infectious Disease"/>
            <person name="Wu L."/>
            <person name="Ma J."/>
        </authorList>
    </citation>
    <scope>NUCLEOTIDE SEQUENCE [LARGE SCALE GENOMIC DNA]</scope>
    <source>
        <strain evidence="11">JCM 17728</strain>
    </source>
</reference>
<comment type="catalytic activity">
    <reaction evidence="7">
        <text>L-histidinol phosphate + 2-oxoglutarate = 3-(imidazol-4-yl)-2-oxopropyl phosphate + L-glutamate</text>
        <dbReference type="Rhea" id="RHEA:23744"/>
        <dbReference type="ChEBI" id="CHEBI:16810"/>
        <dbReference type="ChEBI" id="CHEBI:29985"/>
        <dbReference type="ChEBI" id="CHEBI:57766"/>
        <dbReference type="ChEBI" id="CHEBI:57980"/>
        <dbReference type="EC" id="2.6.1.9"/>
    </reaction>
</comment>
<evidence type="ECO:0000313" key="10">
    <source>
        <dbReference type="EMBL" id="GAA4364329.1"/>
    </source>
</evidence>
<proteinExistence type="inferred from homology"/>
<evidence type="ECO:0000256" key="4">
    <source>
        <dbReference type="ARBA" id="ARBA00022576"/>
    </source>
</evidence>
<evidence type="ECO:0000256" key="3">
    <source>
        <dbReference type="ARBA" id="ARBA00012748"/>
    </source>
</evidence>
<dbReference type="PANTHER" id="PTHR42885:SF2">
    <property type="entry name" value="HISTIDINOL-PHOSPHATE AMINOTRANSFERASE"/>
    <property type="match status" value="1"/>
</dbReference>
<evidence type="ECO:0000256" key="2">
    <source>
        <dbReference type="ARBA" id="ARBA00005011"/>
    </source>
</evidence>
<comment type="pathway">
    <text evidence="2">Amino-acid biosynthesis; L-histidine biosynthesis; L-histidine from 5-phospho-alpha-D-ribose 1-diphosphate: step 7/9.</text>
</comment>
<dbReference type="SUPFAM" id="SSF53383">
    <property type="entry name" value="PLP-dependent transferases"/>
    <property type="match status" value="1"/>
</dbReference>
<dbReference type="InterPro" id="IPR023198">
    <property type="entry name" value="PGP-like_dom2"/>
</dbReference>
<evidence type="ECO:0000256" key="5">
    <source>
        <dbReference type="ARBA" id="ARBA00022679"/>
    </source>
</evidence>
<keyword evidence="5" id="KW-0808">Transferase</keyword>
<dbReference type="Pfam" id="PF00702">
    <property type="entry name" value="Hydrolase"/>
    <property type="match status" value="1"/>
</dbReference>
<dbReference type="InterPro" id="IPR015422">
    <property type="entry name" value="PyrdxlP-dep_Trfase_small"/>
</dbReference>
<name>A0ABP8IQ16_9GAMM</name>
<evidence type="ECO:0000256" key="7">
    <source>
        <dbReference type="ARBA" id="ARBA00047481"/>
    </source>
</evidence>
<dbReference type="RefSeq" id="WP_345293123.1">
    <property type="nucleotide sequence ID" value="NZ_BAABFV010000002.1"/>
</dbReference>
<dbReference type="PANTHER" id="PTHR42885">
    <property type="entry name" value="HISTIDINOL-PHOSPHATE AMINOTRANSFERASE-RELATED"/>
    <property type="match status" value="1"/>
</dbReference>
<dbReference type="NCBIfam" id="TIGR01549">
    <property type="entry name" value="HAD-SF-IA-v1"/>
    <property type="match status" value="1"/>
</dbReference>
<dbReference type="SUPFAM" id="SSF56784">
    <property type="entry name" value="HAD-like"/>
    <property type="match status" value="1"/>
</dbReference>
<dbReference type="InterPro" id="IPR004839">
    <property type="entry name" value="Aminotransferase_I/II_large"/>
</dbReference>
<dbReference type="Gene3D" id="3.90.1150.10">
    <property type="entry name" value="Aspartate Aminotransferase, domain 1"/>
    <property type="match status" value="1"/>
</dbReference>
<accession>A0ABP8IQ16</accession>
<dbReference type="Proteomes" id="UP001501011">
    <property type="component" value="Unassembled WGS sequence"/>
</dbReference>
<dbReference type="CDD" id="cd00609">
    <property type="entry name" value="AAT_like"/>
    <property type="match status" value="1"/>
</dbReference>
<dbReference type="InterPro" id="IPR001917">
    <property type="entry name" value="Aminotrans_II_pyridoxalP_BS"/>
</dbReference>
<dbReference type="Gene3D" id="3.40.640.10">
    <property type="entry name" value="Type I PLP-dependent aspartate aminotransferase-like (Major domain)"/>
    <property type="match status" value="1"/>
</dbReference>
<organism evidence="10 11">
    <name type="scientific">Kangiella marina</name>
    <dbReference type="NCBI Taxonomy" id="1079178"/>
    <lineage>
        <taxon>Bacteria</taxon>
        <taxon>Pseudomonadati</taxon>
        <taxon>Pseudomonadota</taxon>
        <taxon>Gammaproteobacteria</taxon>
        <taxon>Kangiellales</taxon>
        <taxon>Kangiellaceae</taxon>
        <taxon>Kangiella</taxon>
    </lineage>
</organism>
<feature type="domain" description="Aminotransferase class I/classII large" evidence="9">
    <location>
        <begin position="56"/>
        <end position="307"/>
    </location>
</feature>
<dbReference type="Gene3D" id="3.40.50.1000">
    <property type="entry name" value="HAD superfamily/HAD-like"/>
    <property type="match status" value="1"/>
</dbReference>